<feature type="domain" description="Dienelactone hydrolase" evidence="1">
    <location>
        <begin position="22"/>
        <end position="251"/>
    </location>
</feature>
<sequence>MSHPTYPVTARWVTFPNGGDLIRGYLAEPEGTGPWGAIVTAPENLGVTEHRQAETRRLAAEGFVVLSVDPYSRIGGRPPQDYTTPEERRSKAFLAAKDETAVPDMQAGFDFLAGLPNIDPARIGTLGYCLGGGTSLAWAARPNKLACAVILYALPILPAAYSPDGKERSRLTLAPNIQCPLQLHFGTNDEAIPLEQTEALRAALLAQSPQPVDFHLYEGARHAYMDSTLERYSPEAAALTFQRFVAFFHQHLG</sequence>
<dbReference type="RefSeq" id="WP_102114660.1">
    <property type="nucleotide sequence ID" value="NZ_BMGN01000001.1"/>
</dbReference>
<dbReference type="OrthoDB" id="9771666at2"/>
<gene>
    <name evidence="2" type="ORF">C0V82_22370</name>
</gene>
<dbReference type="KEGG" id="ncb:C0V82_22370"/>
<dbReference type="InterPro" id="IPR002925">
    <property type="entry name" value="Dienelactn_hydro"/>
</dbReference>
<dbReference type="AlphaFoldDB" id="A0A2K9NJ81"/>
<dbReference type="GO" id="GO:0016787">
    <property type="term" value="F:hydrolase activity"/>
    <property type="evidence" value="ECO:0007669"/>
    <property type="project" value="InterPro"/>
</dbReference>
<accession>A0A2K9NJ81</accession>
<dbReference type="EMBL" id="CP025613">
    <property type="protein sequence ID" value="AUN33140.1"/>
    <property type="molecule type" value="Genomic_DNA"/>
</dbReference>
<evidence type="ECO:0000313" key="2">
    <source>
        <dbReference type="EMBL" id="AUN33140.1"/>
    </source>
</evidence>
<dbReference type="PANTHER" id="PTHR46623">
    <property type="entry name" value="CARBOXYMETHYLENEBUTENOLIDASE-RELATED"/>
    <property type="match status" value="1"/>
</dbReference>
<dbReference type="Gene3D" id="3.40.50.1820">
    <property type="entry name" value="alpha/beta hydrolase"/>
    <property type="match status" value="1"/>
</dbReference>
<dbReference type="InterPro" id="IPR051049">
    <property type="entry name" value="Dienelactone_hydrolase-like"/>
</dbReference>
<keyword evidence="2" id="KW-0614">Plasmid</keyword>
<evidence type="ECO:0000313" key="3">
    <source>
        <dbReference type="Proteomes" id="UP000234752"/>
    </source>
</evidence>
<dbReference type="InterPro" id="IPR029058">
    <property type="entry name" value="AB_hydrolase_fold"/>
</dbReference>
<geneLocation type="plasmid" evidence="2 3">
    <name>unnamed1</name>
</geneLocation>
<keyword evidence="3" id="KW-1185">Reference proteome</keyword>
<dbReference type="PANTHER" id="PTHR46623:SF6">
    <property type="entry name" value="ALPHA_BETA-HYDROLASES SUPERFAMILY PROTEIN"/>
    <property type="match status" value="1"/>
</dbReference>
<dbReference type="Pfam" id="PF01738">
    <property type="entry name" value="DLH"/>
    <property type="match status" value="1"/>
</dbReference>
<reference evidence="2 3" key="1">
    <citation type="submission" date="2017-12" db="EMBL/GenBank/DDBJ databases">
        <title>Genomes of bacteria within cyanobacterial aggregates.</title>
        <authorList>
            <person name="Cai H."/>
        </authorList>
    </citation>
    <scope>NUCLEOTIDE SEQUENCE [LARGE SCALE GENOMIC DNA]</scope>
    <source>
        <strain evidence="2 3">TH16</strain>
        <plasmid evidence="2 3">unnamed1</plasmid>
    </source>
</reference>
<organism evidence="2 3">
    <name type="scientific">Niveispirillum cyanobacteriorum</name>
    <dbReference type="NCBI Taxonomy" id="1612173"/>
    <lineage>
        <taxon>Bacteria</taxon>
        <taxon>Pseudomonadati</taxon>
        <taxon>Pseudomonadota</taxon>
        <taxon>Alphaproteobacteria</taxon>
        <taxon>Rhodospirillales</taxon>
        <taxon>Azospirillaceae</taxon>
        <taxon>Niveispirillum</taxon>
    </lineage>
</organism>
<protein>
    <recommendedName>
        <fullName evidence="1">Dienelactone hydrolase domain-containing protein</fullName>
    </recommendedName>
</protein>
<dbReference type="Proteomes" id="UP000234752">
    <property type="component" value="Plasmid unnamed1"/>
</dbReference>
<name>A0A2K9NJ81_9PROT</name>
<dbReference type="SUPFAM" id="SSF53474">
    <property type="entry name" value="alpha/beta-Hydrolases"/>
    <property type="match status" value="1"/>
</dbReference>
<evidence type="ECO:0000259" key="1">
    <source>
        <dbReference type="Pfam" id="PF01738"/>
    </source>
</evidence>
<proteinExistence type="predicted"/>